<protein>
    <submittedName>
        <fullName evidence="1">Uncharacterized protein</fullName>
    </submittedName>
</protein>
<evidence type="ECO:0000313" key="2">
    <source>
        <dbReference type="Proteomes" id="UP000575083"/>
    </source>
</evidence>
<keyword evidence="2" id="KW-1185">Reference proteome</keyword>
<organism evidence="1 2">
    <name type="scientific">Acidovorax soli</name>
    <dbReference type="NCBI Taxonomy" id="592050"/>
    <lineage>
        <taxon>Bacteria</taxon>
        <taxon>Pseudomonadati</taxon>
        <taxon>Pseudomonadota</taxon>
        <taxon>Betaproteobacteria</taxon>
        <taxon>Burkholderiales</taxon>
        <taxon>Comamonadaceae</taxon>
        <taxon>Acidovorax</taxon>
    </lineage>
</organism>
<dbReference type="EMBL" id="JACHLK010000002">
    <property type="protein sequence ID" value="MBB6558270.1"/>
    <property type="molecule type" value="Genomic_DNA"/>
</dbReference>
<accession>A0A7X0U897</accession>
<comment type="caution">
    <text evidence="1">The sequence shown here is derived from an EMBL/GenBank/DDBJ whole genome shotgun (WGS) entry which is preliminary data.</text>
</comment>
<dbReference type="AlphaFoldDB" id="A0A7X0U897"/>
<dbReference type="RefSeq" id="WP_184855722.1">
    <property type="nucleotide sequence ID" value="NZ_JACHLK010000002.1"/>
</dbReference>
<reference evidence="1 2" key="1">
    <citation type="submission" date="2020-08" db="EMBL/GenBank/DDBJ databases">
        <title>Functional genomics of gut bacteria from endangered species of beetles.</title>
        <authorList>
            <person name="Carlos-Shanley C."/>
        </authorList>
    </citation>
    <scope>NUCLEOTIDE SEQUENCE [LARGE SCALE GENOMIC DNA]</scope>
    <source>
        <strain evidence="1 2">S00198</strain>
    </source>
</reference>
<sequence>MAPQLSIRVEETGRTMVPCPCGCATLRERLDGVLHLPNGGGWFRALLLQEPGEDGAIWLAIVTGGSAEDPRDWLVTLHGNVEGARIEDPGASPIAAPQGYSGRLVTREELLAIDGAPAFYFACFDALIEQHSRMRAFLAE</sequence>
<evidence type="ECO:0000313" key="1">
    <source>
        <dbReference type="EMBL" id="MBB6558270.1"/>
    </source>
</evidence>
<dbReference type="Proteomes" id="UP000575083">
    <property type="component" value="Unassembled WGS sequence"/>
</dbReference>
<proteinExistence type="predicted"/>
<gene>
    <name evidence="1" type="ORF">HNP48_000934</name>
</gene>
<name>A0A7X0U897_9BURK</name>